<feature type="compositionally biased region" description="Basic and acidic residues" evidence="1">
    <location>
        <begin position="26"/>
        <end position="55"/>
    </location>
</feature>
<accession>A0A160P362</accession>
<keyword evidence="3" id="KW-1185">Reference proteome</keyword>
<keyword evidence="2" id="KW-0670">Pyruvate</keyword>
<protein>
    <submittedName>
        <fullName evidence="2">Dihydrolipoamide acetyltransferase component of pyruvate dehydrogenase complex</fullName>
    </submittedName>
</protein>
<sequence>MKTKVTDRIDERDRRARPETCLAWRARQDRPERPARPDRTPLERPDRTPLERPGRPEPNAGLRG</sequence>
<dbReference type="Proteomes" id="UP000217676">
    <property type="component" value="Chromosome"/>
</dbReference>
<dbReference type="AlphaFoldDB" id="A0A160P362"/>
<name>A0A160P362_STRLU</name>
<keyword evidence="2" id="KW-0808">Transferase</keyword>
<evidence type="ECO:0000313" key="2">
    <source>
        <dbReference type="EMBL" id="BAU85205.1"/>
    </source>
</evidence>
<feature type="compositionally biased region" description="Basic and acidic residues" evidence="1">
    <location>
        <begin position="1"/>
        <end position="18"/>
    </location>
</feature>
<gene>
    <name evidence="2" type="ORF">SLA_4317</name>
</gene>
<dbReference type="KEGG" id="slau:SLA_4317"/>
<organism evidence="2 3">
    <name type="scientific">Streptomyces laurentii</name>
    <dbReference type="NCBI Taxonomy" id="39478"/>
    <lineage>
        <taxon>Bacteria</taxon>
        <taxon>Bacillati</taxon>
        <taxon>Actinomycetota</taxon>
        <taxon>Actinomycetes</taxon>
        <taxon>Kitasatosporales</taxon>
        <taxon>Streptomycetaceae</taxon>
        <taxon>Streptomyces</taxon>
    </lineage>
</organism>
<evidence type="ECO:0000256" key="1">
    <source>
        <dbReference type="SAM" id="MobiDB-lite"/>
    </source>
</evidence>
<dbReference type="GO" id="GO:0016740">
    <property type="term" value="F:transferase activity"/>
    <property type="evidence" value="ECO:0007669"/>
    <property type="project" value="UniProtKB-KW"/>
</dbReference>
<evidence type="ECO:0000313" key="3">
    <source>
        <dbReference type="Proteomes" id="UP000217676"/>
    </source>
</evidence>
<feature type="region of interest" description="Disordered" evidence="1">
    <location>
        <begin position="1"/>
        <end position="64"/>
    </location>
</feature>
<dbReference type="EMBL" id="AP017424">
    <property type="protein sequence ID" value="BAU85205.1"/>
    <property type="molecule type" value="Genomic_DNA"/>
</dbReference>
<reference evidence="2 3" key="1">
    <citation type="journal article" date="2016" name="Genome Announc.">
        <title>Complete Genome Sequence of Thiostrepton-Producing Streptomyces laurentii ATCC 31255.</title>
        <authorList>
            <person name="Doi K."/>
            <person name="Fujino Y."/>
            <person name="Nagayoshi Y."/>
            <person name="Ohshima T."/>
            <person name="Ogata S."/>
        </authorList>
    </citation>
    <scope>NUCLEOTIDE SEQUENCE [LARGE SCALE GENOMIC DNA]</scope>
    <source>
        <strain evidence="2 3">ATCC 31255</strain>
    </source>
</reference>
<proteinExistence type="predicted"/>